<accession>A0A2M7V8W2</accession>
<sequence length="62" mass="7217">MQICKPQPDTTRCQNKEKCFAKSYLRHPHDGSLLPRLANGHGWKWWRDNPDLPHSGHGDLLQ</sequence>
<dbReference type="AlphaFoldDB" id="A0A2M7V8W2"/>
<proteinExistence type="predicted"/>
<dbReference type="Proteomes" id="UP000231453">
    <property type="component" value="Unassembled WGS sequence"/>
</dbReference>
<protein>
    <submittedName>
        <fullName evidence="1">Uncharacterized protein</fullName>
    </submittedName>
</protein>
<dbReference type="EMBL" id="PFPL01000059">
    <property type="protein sequence ID" value="PIZ95269.1"/>
    <property type="molecule type" value="Genomic_DNA"/>
</dbReference>
<organism evidence="1 2">
    <name type="scientific">Candidatus Magasanikbacteria bacterium CG_4_10_14_0_2_um_filter_33_14</name>
    <dbReference type="NCBI Taxonomy" id="1974636"/>
    <lineage>
        <taxon>Bacteria</taxon>
        <taxon>Candidatus Magasanikiibacteriota</taxon>
    </lineage>
</organism>
<reference evidence="2" key="1">
    <citation type="submission" date="2017-09" db="EMBL/GenBank/DDBJ databases">
        <title>Depth-based differentiation of microbial function through sediment-hosted aquifers and enrichment of novel symbionts in the deep terrestrial subsurface.</title>
        <authorList>
            <person name="Probst A.J."/>
            <person name="Ladd B."/>
            <person name="Jarett J.K."/>
            <person name="Geller-Mcgrath D.E."/>
            <person name="Sieber C.M.K."/>
            <person name="Emerson J.B."/>
            <person name="Anantharaman K."/>
            <person name="Thomas B.C."/>
            <person name="Malmstrom R."/>
            <person name="Stieglmeier M."/>
            <person name="Klingl A."/>
            <person name="Woyke T."/>
            <person name="Ryan C.M."/>
            <person name="Banfield J.F."/>
        </authorList>
    </citation>
    <scope>NUCLEOTIDE SEQUENCE [LARGE SCALE GENOMIC DNA]</scope>
</reference>
<evidence type="ECO:0000313" key="2">
    <source>
        <dbReference type="Proteomes" id="UP000231453"/>
    </source>
</evidence>
<gene>
    <name evidence="1" type="ORF">COX80_04885</name>
</gene>
<name>A0A2M7V8W2_9BACT</name>
<evidence type="ECO:0000313" key="1">
    <source>
        <dbReference type="EMBL" id="PIZ95269.1"/>
    </source>
</evidence>
<comment type="caution">
    <text evidence="1">The sequence shown here is derived from an EMBL/GenBank/DDBJ whole genome shotgun (WGS) entry which is preliminary data.</text>
</comment>